<dbReference type="AlphaFoldDB" id="C9MXT1"/>
<comment type="caution">
    <text evidence="1">The sequence shown here is derived from an EMBL/GenBank/DDBJ whole genome shotgun (WGS) entry which is preliminary data.</text>
</comment>
<dbReference type="EMBL" id="ACVB02000009">
    <property type="protein sequence ID" value="EEX74690.1"/>
    <property type="molecule type" value="Genomic_DNA"/>
</dbReference>
<dbReference type="HOGENOM" id="CLU_2880419_0_0_0"/>
<sequence>MSKRNLDEILDYERCKKRTEKSRYFTEKFFEKYPVKYRELLEKYEYVAFLTDVVFRIDLFDNL</sequence>
<organism evidence="1 2">
    <name type="scientific">Leptotrichia hofstadii F0254</name>
    <dbReference type="NCBI Taxonomy" id="634994"/>
    <lineage>
        <taxon>Bacteria</taxon>
        <taxon>Fusobacteriati</taxon>
        <taxon>Fusobacteriota</taxon>
        <taxon>Fusobacteriia</taxon>
        <taxon>Fusobacteriales</taxon>
        <taxon>Leptotrichiaceae</taxon>
        <taxon>Leptotrichia</taxon>
    </lineage>
</organism>
<dbReference type="STRING" id="634994.GCWU000323_01329"/>
<dbReference type="Proteomes" id="UP000006233">
    <property type="component" value="Unassembled WGS sequence"/>
</dbReference>
<proteinExistence type="predicted"/>
<evidence type="ECO:0000313" key="2">
    <source>
        <dbReference type="Proteomes" id="UP000006233"/>
    </source>
</evidence>
<gene>
    <name evidence="1" type="ORF">GCWU000323_01329</name>
</gene>
<name>C9MXT1_9FUSO</name>
<accession>C9MXT1</accession>
<dbReference type="RefSeq" id="WP_006804665.1">
    <property type="nucleotide sequence ID" value="NZ_GG700632.1"/>
</dbReference>
<evidence type="ECO:0000313" key="1">
    <source>
        <dbReference type="EMBL" id="EEX74690.1"/>
    </source>
</evidence>
<reference evidence="1 2" key="1">
    <citation type="submission" date="2009-09" db="EMBL/GenBank/DDBJ databases">
        <authorList>
            <person name="Weinstock G."/>
            <person name="Sodergren E."/>
            <person name="Clifton S."/>
            <person name="Fulton L."/>
            <person name="Fulton B."/>
            <person name="Courtney L."/>
            <person name="Fronick C."/>
            <person name="Harrison M."/>
            <person name="Strong C."/>
            <person name="Farmer C."/>
            <person name="Delahaunty K."/>
            <person name="Markovic C."/>
            <person name="Hall O."/>
            <person name="Minx P."/>
            <person name="Tomlinson C."/>
            <person name="Mitreva M."/>
            <person name="Nelson J."/>
            <person name="Hou S."/>
            <person name="Wollam A."/>
            <person name="Pepin K.H."/>
            <person name="Johnson M."/>
            <person name="Bhonagiri V."/>
            <person name="Nash W.E."/>
            <person name="Warren W."/>
            <person name="Chinwalla A."/>
            <person name="Mardis E.R."/>
            <person name="Wilson R.K."/>
        </authorList>
    </citation>
    <scope>NUCLEOTIDE SEQUENCE [LARGE SCALE GENOMIC DNA]</scope>
    <source>
        <strain evidence="1 2">F0254</strain>
    </source>
</reference>
<protein>
    <submittedName>
        <fullName evidence="1">Uncharacterized protein</fullName>
    </submittedName>
</protein>